<protein>
    <submittedName>
        <fullName evidence="8">D2780c11-3069-4c49-ae61-22495445d5f6-CDS</fullName>
    </submittedName>
</protein>
<keyword evidence="2" id="KW-0677">Repeat</keyword>
<reference evidence="8" key="1">
    <citation type="submission" date="2020-10" db="EMBL/GenBank/DDBJ databases">
        <authorList>
            <person name="Kusch S."/>
        </authorList>
    </citation>
    <scope>NUCLEOTIDE SEQUENCE</scope>
    <source>
        <strain evidence="8">SwB9</strain>
    </source>
</reference>
<dbReference type="InterPro" id="IPR050329">
    <property type="entry name" value="GLI_C2H2-zinc-finger"/>
</dbReference>
<dbReference type="PROSITE" id="PS00028">
    <property type="entry name" value="ZINC_FINGER_C2H2_1"/>
    <property type="match status" value="3"/>
</dbReference>
<dbReference type="Proteomes" id="UP000624404">
    <property type="component" value="Unassembled WGS sequence"/>
</dbReference>
<feature type="region of interest" description="Disordered" evidence="6">
    <location>
        <begin position="1"/>
        <end position="28"/>
    </location>
</feature>
<keyword evidence="3 5" id="KW-0863">Zinc-finger</keyword>
<dbReference type="OrthoDB" id="6512111at2759"/>
<evidence type="ECO:0000256" key="2">
    <source>
        <dbReference type="ARBA" id="ARBA00022737"/>
    </source>
</evidence>
<dbReference type="GO" id="GO:0045944">
    <property type="term" value="P:positive regulation of transcription by RNA polymerase II"/>
    <property type="evidence" value="ECO:0007669"/>
    <property type="project" value="UniProtKB-ARBA"/>
</dbReference>
<comment type="caution">
    <text evidence="8">The sequence shown here is derived from an EMBL/GenBank/DDBJ whole genome shotgun (WGS) entry which is preliminary data.</text>
</comment>
<dbReference type="Pfam" id="PF13894">
    <property type="entry name" value="zf-C2H2_4"/>
    <property type="match status" value="1"/>
</dbReference>
<dbReference type="GO" id="GO:0008270">
    <property type="term" value="F:zinc ion binding"/>
    <property type="evidence" value="ECO:0007669"/>
    <property type="project" value="UniProtKB-KW"/>
</dbReference>
<dbReference type="PANTHER" id="PTHR19818">
    <property type="entry name" value="ZINC FINGER PROTEIN ZIC AND GLI"/>
    <property type="match status" value="1"/>
</dbReference>
<dbReference type="GO" id="GO:0000981">
    <property type="term" value="F:DNA-binding transcription factor activity, RNA polymerase II-specific"/>
    <property type="evidence" value="ECO:0007669"/>
    <property type="project" value="TreeGrafter"/>
</dbReference>
<feature type="domain" description="C2H2-type" evidence="7">
    <location>
        <begin position="124"/>
        <end position="152"/>
    </location>
</feature>
<evidence type="ECO:0000256" key="5">
    <source>
        <dbReference type="PROSITE-ProRule" id="PRU00042"/>
    </source>
</evidence>
<dbReference type="AlphaFoldDB" id="A0A8H2VVP1"/>
<gene>
    <name evidence="8" type="ORF">SCLTRI_LOCUS4821</name>
</gene>
<keyword evidence="4" id="KW-0862">Zinc</keyword>
<dbReference type="SMART" id="SM00355">
    <property type="entry name" value="ZnF_C2H2"/>
    <property type="match status" value="4"/>
</dbReference>
<dbReference type="InterPro" id="IPR036236">
    <property type="entry name" value="Znf_C2H2_sf"/>
</dbReference>
<dbReference type="SUPFAM" id="SSF57667">
    <property type="entry name" value="beta-beta-alpha zinc fingers"/>
    <property type="match status" value="2"/>
</dbReference>
<keyword evidence="9" id="KW-1185">Reference proteome</keyword>
<dbReference type="PANTHER" id="PTHR19818:SF139">
    <property type="entry name" value="PAIR-RULE PROTEIN ODD-PAIRED"/>
    <property type="match status" value="1"/>
</dbReference>
<evidence type="ECO:0000313" key="8">
    <source>
        <dbReference type="EMBL" id="CAD6445029.1"/>
    </source>
</evidence>
<accession>A0A8H2VVP1</accession>
<dbReference type="GO" id="GO:0005634">
    <property type="term" value="C:nucleus"/>
    <property type="evidence" value="ECO:0007669"/>
    <property type="project" value="UniProtKB-ARBA"/>
</dbReference>
<dbReference type="InterPro" id="IPR013087">
    <property type="entry name" value="Znf_C2H2_type"/>
</dbReference>
<evidence type="ECO:0000256" key="6">
    <source>
        <dbReference type="SAM" id="MobiDB-lite"/>
    </source>
</evidence>
<dbReference type="GO" id="GO:0000978">
    <property type="term" value="F:RNA polymerase II cis-regulatory region sequence-specific DNA binding"/>
    <property type="evidence" value="ECO:0007669"/>
    <property type="project" value="TreeGrafter"/>
</dbReference>
<feature type="domain" description="C2H2-type" evidence="7">
    <location>
        <begin position="70"/>
        <end position="97"/>
    </location>
</feature>
<evidence type="ECO:0000256" key="4">
    <source>
        <dbReference type="ARBA" id="ARBA00022833"/>
    </source>
</evidence>
<sequence>MTTPKNPPANNPLDEYELHNTPTPSLAPTNTEIVDNLWRTSLSNFLNEDEPPETPTLYSASTSGVQDSRFSCTICPTTFDEKDQLDRHVAYHSKPFKCSRCARNFDRSHDLRHHQNATHGVRQHQCPYCASAFSAISSLDHHLKASHRSIRSFYCQQIGCISRQGGETFSNLGTCRRHMRIQHGLSDTDVMSYHGNISRPGSLGGNSTMEDA</sequence>
<evidence type="ECO:0000256" key="3">
    <source>
        <dbReference type="ARBA" id="ARBA00022771"/>
    </source>
</evidence>
<dbReference type="Gene3D" id="3.30.160.60">
    <property type="entry name" value="Classic Zinc Finger"/>
    <property type="match status" value="2"/>
</dbReference>
<proteinExistence type="predicted"/>
<feature type="domain" description="C2H2-type" evidence="7">
    <location>
        <begin position="96"/>
        <end position="124"/>
    </location>
</feature>
<organism evidence="8 9">
    <name type="scientific">Sclerotinia trifoliorum</name>
    <dbReference type="NCBI Taxonomy" id="28548"/>
    <lineage>
        <taxon>Eukaryota</taxon>
        <taxon>Fungi</taxon>
        <taxon>Dikarya</taxon>
        <taxon>Ascomycota</taxon>
        <taxon>Pezizomycotina</taxon>
        <taxon>Leotiomycetes</taxon>
        <taxon>Helotiales</taxon>
        <taxon>Sclerotiniaceae</taxon>
        <taxon>Sclerotinia</taxon>
    </lineage>
</organism>
<evidence type="ECO:0000259" key="7">
    <source>
        <dbReference type="PROSITE" id="PS50157"/>
    </source>
</evidence>
<keyword evidence="1" id="KW-0479">Metal-binding</keyword>
<evidence type="ECO:0000313" key="9">
    <source>
        <dbReference type="Proteomes" id="UP000624404"/>
    </source>
</evidence>
<dbReference type="PROSITE" id="PS50157">
    <property type="entry name" value="ZINC_FINGER_C2H2_2"/>
    <property type="match status" value="3"/>
</dbReference>
<evidence type="ECO:0000256" key="1">
    <source>
        <dbReference type="ARBA" id="ARBA00022723"/>
    </source>
</evidence>
<feature type="compositionally biased region" description="Pro residues" evidence="6">
    <location>
        <begin position="1"/>
        <end position="10"/>
    </location>
</feature>
<dbReference type="EMBL" id="CAJHIA010000013">
    <property type="protein sequence ID" value="CAD6445029.1"/>
    <property type="molecule type" value="Genomic_DNA"/>
</dbReference>
<name>A0A8H2VVP1_9HELO</name>